<proteinExistence type="predicted"/>
<evidence type="ECO:0000313" key="2">
    <source>
        <dbReference type="Proteomes" id="UP000789423"/>
    </source>
</evidence>
<evidence type="ECO:0008006" key="3">
    <source>
        <dbReference type="Google" id="ProtNLM"/>
    </source>
</evidence>
<dbReference type="InterPro" id="IPR025171">
    <property type="entry name" value="DUF3929"/>
</dbReference>
<accession>A0ABN8A0X2</accession>
<gene>
    <name evidence="1" type="ORF">BACCIP111899_03141</name>
</gene>
<dbReference type="Proteomes" id="UP000789423">
    <property type="component" value="Unassembled WGS sequence"/>
</dbReference>
<comment type="caution">
    <text evidence="1">The sequence shown here is derived from an EMBL/GenBank/DDBJ whole genome shotgun (WGS) entry which is preliminary data.</text>
</comment>
<organism evidence="1 2">
    <name type="scientific">Bacillus rhizoplanae</name>
    <dbReference type="NCBI Taxonomy" id="2880966"/>
    <lineage>
        <taxon>Bacteria</taxon>
        <taxon>Bacillati</taxon>
        <taxon>Bacillota</taxon>
        <taxon>Bacilli</taxon>
        <taxon>Bacillales</taxon>
        <taxon>Bacillaceae</taxon>
        <taxon>Bacillus</taxon>
    </lineage>
</organism>
<dbReference type="RefSeq" id="WP_098307696.1">
    <property type="nucleotide sequence ID" value="NZ_CAKJTI010000019.1"/>
</dbReference>
<evidence type="ECO:0000313" key="1">
    <source>
        <dbReference type="EMBL" id="CAG9613914.1"/>
    </source>
</evidence>
<sequence length="74" mass="8795">MGYKRYRMVYHLENGEMIKDIKEFYYQDTEKMLERVKHHVLDNKSVTAIDSKGTLIPIACHDIVKVELDHLQES</sequence>
<dbReference type="Pfam" id="PF13066">
    <property type="entry name" value="DUF3929"/>
    <property type="match status" value="1"/>
</dbReference>
<keyword evidence="2" id="KW-1185">Reference proteome</keyword>
<name>A0ABN8A0X2_9BACI</name>
<dbReference type="EMBL" id="CAKJTI010000019">
    <property type="protein sequence ID" value="CAG9613914.1"/>
    <property type="molecule type" value="Genomic_DNA"/>
</dbReference>
<protein>
    <recommendedName>
        <fullName evidence="3">DUF3929 domain-containing protein</fullName>
    </recommendedName>
</protein>
<reference evidence="1 2" key="1">
    <citation type="submission" date="2021-10" db="EMBL/GenBank/DDBJ databases">
        <authorList>
            <person name="Criscuolo A."/>
        </authorList>
    </citation>
    <scope>NUCLEOTIDE SEQUENCE [LARGE SCALE GENOMIC DNA]</scope>
    <source>
        <strain evidence="2">CIP 111899</strain>
    </source>
</reference>